<dbReference type="AlphaFoldDB" id="A0A8X6GU39"/>
<evidence type="ECO:0000313" key="8">
    <source>
        <dbReference type="EMBL" id="GFQ89743.1"/>
    </source>
</evidence>
<reference evidence="8" key="1">
    <citation type="submission" date="2020-07" db="EMBL/GenBank/DDBJ databases">
        <title>Multicomponent nature underlies the extraordinary mechanical properties of spider dragline silk.</title>
        <authorList>
            <person name="Kono N."/>
            <person name="Nakamura H."/>
            <person name="Mori M."/>
            <person name="Yoshida Y."/>
            <person name="Ohtoshi R."/>
            <person name="Malay A.D."/>
            <person name="Moran D.A.P."/>
            <person name="Tomita M."/>
            <person name="Numata K."/>
            <person name="Arakawa K."/>
        </authorList>
    </citation>
    <scope>NUCLEOTIDE SEQUENCE</scope>
</reference>
<dbReference type="PROSITE" id="PS00523">
    <property type="entry name" value="SULFATASE_1"/>
    <property type="match status" value="1"/>
</dbReference>
<dbReference type="Gene3D" id="3.40.720.10">
    <property type="entry name" value="Alkaline Phosphatase, subunit A"/>
    <property type="match status" value="1"/>
</dbReference>
<organism evidence="8 9">
    <name type="scientific">Trichonephila clavata</name>
    <name type="common">Joro spider</name>
    <name type="synonym">Nephila clavata</name>
    <dbReference type="NCBI Taxonomy" id="2740835"/>
    <lineage>
        <taxon>Eukaryota</taxon>
        <taxon>Metazoa</taxon>
        <taxon>Ecdysozoa</taxon>
        <taxon>Arthropoda</taxon>
        <taxon>Chelicerata</taxon>
        <taxon>Arachnida</taxon>
        <taxon>Araneae</taxon>
        <taxon>Araneomorphae</taxon>
        <taxon>Entelegynae</taxon>
        <taxon>Araneoidea</taxon>
        <taxon>Nephilidae</taxon>
        <taxon>Trichonephila</taxon>
    </lineage>
</organism>
<dbReference type="SUPFAM" id="SSF53649">
    <property type="entry name" value="Alkaline phosphatase-like"/>
    <property type="match status" value="1"/>
</dbReference>
<dbReference type="EMBL" id="BMAO01013568">
    <property type="protein sequence ID" value="GFQ89743.1"/>
    <property type="molecule type" value="Genomic_DNA"/>
</dbReference>
<dbReference type="InterPro" id="IPR000917">
    <property type="entry name" value="Sulfatase_N"/>
</dbReference>
<protein>
    <submittedName>
        <fullName evidence="8">Steryl-sulfatase</fullName>
    </submittedName>
</protein>
<feature type="domain" description="Sulfatase N-terminal" evidence="7">
    <location>
        <begin position="21"/>
        <end position="140"/>
    </location>
</feature>
<comment type="cofactor">
    <cofactor evidence="1">
        <name>Ca(2+)</name>
        <dbReference type="ChEBI" id="CHEBI:29108"/>
    </cofactor>
</comment>
<keyword evidence="9" id="KW-1185">Reference proteome</keyword>
<dbReference type="GO" id="GO:0004065">
    <property type="term" value="F:arylsulfatase activity"/>
    <property type="evidence" value="ECO:0007669"/>
    <property type="project" value="TreeGrafter"/>
</dbReference>
<feature type="chain" id="PRO_5036489524" evidence="6">
    <location>
        <begin position="20"/>
        <end position="145"/>
    </location>
</feature>
<dbReference type="Pfam" id="PF00884">
    <property type="entry name" value="Sulfatase"/>
    <property type="match status" value="1"/>
</dbReference>
<sequence>MQLIFLISLLFCQILIGLSLPNFVIFLADDLGYGDVGCFGNYSIKTPNIDKLAANGVKLNHHLTAAAVCTPSRAALLTGRYPVRSGMESSSRNKVFFFVAASGGLPENEITIAKALKKKQYTTGIIGKWHLGNDCNKKVMDVIIH</sequence>
<dbReference type="OrthoDB" id="6423134at2759"/>
<keyword evidence="6" id="KW-0732">Signal</keyword>
<dbReference type="InterPro" id="IPR024607">
    <property type="entry name" value="Sulfatase_CS"/>
</dbReference>
<keyword evidence="4" id="KW-0378">Hydrolase</keyword>
<evidence type="ECO:0000256" key="3">
    <source>
        <dbReference type="ARBA" id="ARBA00022723"/>
    </source>
</evidence>
<dbReference type="InterPro" id="IPR050738">
    <property type="entry name" value="Sulfatase"/>
</dbReference>
<dbReference type="PANTHER" id="PTHR42693">
    <property type="entry name" value="ARYLSULFATASE FAMILY MEMBER"/>
    <property type="match status" value="1"/>
</dbReference>
<evidence type="ECO:0000259" key="7">
    <source>
        <dbReference type="Pfam" id="PF00884"/>
    </source>
</evidence>
<dbReference type="PANTHER" id="PTHR42693:SF49">
    <property type="entry name" value="SULFATASE N-TERMINAL DOMAIN-CONTAINING PROTEIN"/>
    <property type="match status" value="1"/>
</dbReference>
<evidence type="ECO:0000256" key="4">
    <source>
        <dbReference type="ARBA" id="ARBA00022801"/>
    </source>
</evidence>
<evidence type="ECO:0000313" key="9">
    <source>
        <dbReference type="Proteomes" id="UP000887116"/>
    </source>
</evidence>
<evidence type="ECO:0000256" key="6">
    <source>
        <dbReference type="SAM" id="SignalP"/>
    </source>
</evidence>
<evidence type="ECO:0000256" key="1">
    <source>
        <dbReference type="ARBA" id="ARBA00001913"/>
    </source>
</evidence>
<proteinExistence type="inferred from homology"/>
<dbReference type="Proteomes" id="UP000887116">
    <property type="component" value="Unassembled WGS sequence"/>
</dbReference>
<name>A0A8X6GU39_TRICU</name>
<dbReference type="InterPro" id="IPR017850">
    <property type="entry name" value="Alkaline_phosphatase_core_sf"/>
</dbReference>
<evidence type="ECO:0000256" key="5">
    <source>
        <dbReference type="ARBA" id="ARBA00022837"/>
    </source>
</evidence>
<gene>
    <name evidence="8" type="primary">STS</name>
    <name evidence="8" type="ORF">TNCT_610441</name>
</gene>
<dbReference type="GO" id="GO:0046872">
    <property type="term" value="F:metal ion binding"/>
    <property type="evidence" value="ECO:0007669"/>
    <property type="project" value="UniProtKB-KW"/>
</dbReference>
<comment type="caution">
    <text evidence="8">The sequence shown here is derived from an EMBL/GenBank/DDBJ whole genome shotgun (WGS) entry which is preliminary data.</text>
</comment>
<accession>A0A8X6GU39</accession>
<keyword evidence="3" id="KW-0479">Metal-binding</keyword>
<keyword evidence="5" id="KW-0106">Calcium</keyword>
<evidence type="ECO:0000256" key="2">
    <source>
        <dbReference type="ARBA" id="ARBA00008779"/>
    </source>
</evidence>
<comment type="similarity">
    <text evidence="2">Belongs to the sulfatase family.</text>
</comment>
<feature type="signal peptide" evidence="6">
    <location>
        <begin position="1"/>
        <end position="19"/>
    </location>
</feature>